<dbReference type="Pfam" id="PF02949">
    <property type="entry name" value="7tm_6"/>
    <property type="match status" value="1"/>
</dbReference>
<keyword evidence="6" id="KW-1133">Transmembrane helix</keyword>
<evidence type="ECO:0000256" key="6">
    <source>
        <dbReference type="ARBA" id="ARBA00022989"/>
    </source>
</evidence>
<name>A0A8D8VX00_9HEMI</name>
<evidence type="ECO:0000256" key="4">
    <source>
        <dbReference type="ARBA" id="ARBA00022692"/>
    </source>
</evidence>
<keyword evidence="5" id="KW-0552">Olfaction</keyword>
<keyword evidence="2" id="KW-1003">Cell membrane</keyword>
<evidence type="ECO:0000256" key="9">
    <source>
        <dbReference type="ARBA" id="ARBA00023224"/>
    </source>
</evidence>
<comment type="subcellular location">
    <subcellularLocation>
        <location evidence="1">Cell membrane</location>
        <topology evidence="1">Multi-pass membrane protein</topology>
    </subcellularLocation>
</comment>
<protein>
    <submittedName>
        <fullName evidence="10">Uncharacterized protein</fullName>
    </submittedName>
</protein>
<keyword evidence="7" id="KW-0472">Membrane</keyword>
<accession>A0A8D8VX00</accession>
<proteinExistence type="predicted"/>
<reference evidence="10" key="1">
    <citation type="submission" date="2021-05" db="EMBL/GenBank/DDBJ databases">
        <authorList>
            <person name="Alioto T."/>
            <person name="Alioto T."/>
            <person name="Gomez Garrido J."/>
        </authorList>
    </citation>
    <scope>NUCLEOTIDE SEQUENCE</scope>
</reference>
<dbReference type="PANTHER" id="PTHR21137">
    <property type="entry name" value="ODORANT RECEPTOR"/>
    <property type="match status" value="1"/>
</dbReference>
<keyword evidence="4" id="KW-0812">Transmembrane</keyword>
<dbReference type="GO" id="GO:0007165">
    <property type="term" value="P:signal transduction"/>
    <property type="evidence" value="ECO:0007669"/>
    <property type="project" value="UniProtKB-KW"/>
</dbReference>
<evidence type="ECO:0000313" key="10">
    <source>
        <dbReference type="EMBL" id="CAG6637653.1"/>
    </source>
</evidence>
<sequence length="145" mass="17107">MVNLFSWDMTATISLYSLSLCLGLYQLTLNKGECLSFIRQLKFVLEFLGICAYYYYLCHCSNILDECQMKLARSLYNSNWYQCSRKTKKDLLVFLRQLQRSNHLKYNQGSLILNKVLFMNTAKFAYSFVNCIRVRQILNLLDFGK</sequence>
<dbReference type="InterPro" id="IPR004117">
    <property type="entry name" value="7tm6_olfct_rcpt"/>
</dbReference>
<dbReference type="GO" id="GO:0005886">
    <property type="term" value="C:plasma membrane"/>
    <property type="evidence" value="ECO:0007669"/>
    <property type="project" value="UniProtKB-SubCell"/>
</dbReference>
<keyword evidence="8" id="KW-0675">Receptor</keyword>
<evidence type="ECO:0000256" key="2">
    <source>
        <dbReference type="ARBA" id="ARBA00022475"/>
    </source>
</evidence>
<evidence type="ECO:0000256" key="3">
    <source>
        <dbReference type="ARBA" id="ARBA00022606"/>
    </source>
</evidence>
<keyword evidence="3" id="KW-0716">Sensory transduction</keyword>
<evidence type="ECO:0000256" key="8">
    <source>
        <dbReference type="ARBA" id="ARBA00023170"/>
    </source>
</evidence>
<organism evidence="10">
    <name type="scientific">Cacopsylla melanoneura</name>
    <dbReference type="NCBI Taxonomy" id="428564"/>
    <lineage>
        <taxon>Eukaryota</taxon>
        <taxon>Metazoa</taxon>
        <taxon>Ecdysozoa</taxon>
        <taxon>Arthropoda</taxon>
        <taxon>Hexapoda</taxon>
        <taxon>Insecta</taxon>
        <taxon>Pterygota</taxon>
        <taxon>Neoptera</taxon>
        <taxon>Paraneoptera</taxon>
        <taxon>Hemiptera</taxon>
        <taxon>Sternorrhyncha</taxon>
        <taxon>Psylloidea</taxon>
        <taxon>Psyllidae</taxon>
        <taxon>Psyllinae</taxon>
        <taxon>Cacopsylla</taxon>
    </lineage>
</organism>
<dbReference type="GO" id="GO:0004984">
    <property type="term" value="F:olfactory receptor activity"/>
    <property type="evidence" value="ECO:0007669"/>
    <property type="project" value="InterPro"/>
</dbReference>
<evidence type="ECO:0000256" key="7">
    <source>
        <dbReference type="ARBA" id="ARBA00023136"/>
    </source>
</evidence>
<evidence type="ECO:0000256" key="1">
    <source>
        <dbReference type="ARBA" id="ARBA00004651"/>
    </source>
</evidence>
<dbReference type="AlphaFoldDB" id="A0A8D8VX00"/>
<dbReference type="EMBL" id="HBUF01099246">
    <property type="protein sequence ID" value="CAG6637653.1"/>
    <property type="molecule type" value="Transcribed_RNA"/>
</dbReference>
<dbReference type="PANTHER" id="PTHR21137:SF35">
    <property type="entry name" value="ODORANT RECEPTOR 19A-RELATED"/>
    <property type="match status" value="1"/>
</dbReference>
<keyword evidence="9" id="KW-0807">Transducer</keyword>
<dbReference type="GO" id="GO:0005549">
    <property type="term" value="F:odorant binding"/>
    <property type="evidence" value="ECO:0007669"/>
    <property type="project" value="InterPro"/>
</dbReference>
<evidence type="ECO:0000256" key="5">
    <source>
        <dbReference type="ARBA" id="ARBA00022725"/>
    </source>
</evidence>